<evidence type="ECO:0000256" key="1">
    <source>
        <dbReference type="SAM" id="MobiDB-lite"/>
    </source>
</evidence>
<proteinExistence type="predicted"/>
<dbReference type="AlphaFoldDB" id="A0A6J8DG67"/>
<feature type="compositionally biased region" description="Low complexity" evidence="1">
    <location>
        <begin position="234"/>
        <end position="344"/>
    </location>
</feature>
<keyword evidence="4" id="KW-1185">Reference proteome</keyword>
<name>A0A6J8DG67_MYTCO</name>
<feature type="compositionally biased region" description="Polar residues" evidence="1">
    <location>
        <begin position="218"/>
        <end position="233"/>
    </location>
</feature>
<dbReference type="OrthoDB" id="64893at2759"/>
<keyword evidence="2" id="KW-0732">Signal</keyword>
<feature type="signal peptide" evidence="2">
    <location>
        <begin position="1"/>
        <end position="21"/>
    </location>
</feature>
<evidence type="ECO:0000313" key="4">
    <source>
        <dbReference type="Proteomes" id="UP000507470"/>
    </source>
</evidence>
<organism evidence="3 4">
    <name type="scientific">Mytilus coruscus</name>
    <name type="common">Sea mussel</name>
    <dbReference type="NCBI Taxonomy" id="42192"/>
    <lineage>
        <taxon>Eukaryota</taxon>
        <taxon>Metazoa</taxon>
        <taxon>Spiralia</taxon>
        <taxon>Lophotrochozoa</taxon>
        <taxon>Mollusca</taxon>
        <taxon>Bivalvia</taxon>
        <taxon>Autobranchia</taxon>
        <taxon>Pteriomorphia</taxon>
        <taxon>Mytilida</taxon>
        <taxon>Mytiloidea</taxon>
        <taxon>Mytilidae</taxon>
        <taxon>Mytilinae</taxon>
        <taxon>Mytilus</taxon>
    </lineage>
</organism>
<gene>
    <name evidence="3" type="ORF">MCOR_41093</name>
</gene>
<sequence>MSTMISVKCLYLLCAVALVDGHGRLWEPPSRSSMFMKGFPTPRNNFDNQLFCGGFWHQWSTNGGKCGICGDPYDQTQPRENEAGGKYATGIISAHYTVGQVIDISVEITVNHKGWFEFRLCPNNDVKKPATQACLDKYLLQLADGSGTRDHIDTSVGMRTKKWILPSGLICTQCVLQWKWHVGNSWGVSPNGTGCIGCGAQEEFYGCSDIAIEDPNGSGIQTTRPPNVTASTITTSTTMSPTTTTTTPTTTPTTTTTTPTTTTTTPTTKTTTPTTTKTKPTMTINTPSTSTITPTATTPSPTTTTPSPTTTTPYLTTTTPTTTTTTPTTTTTMPTTTTPTPTTTMNSNPYFDKTCVPTLVWKKNTRDDRVVYDKLRSWSLSGDTLRVYIKICSD</sequence>
<protein>
    <submittedName>
        <fullName evidence="3">Uncharacterized protein</fullName>
    </submittedName>
</protein>
<feature type="chain" id="PRO_5026735177" evidence="2">
    <location>
        <begin position="22"/>
        <end position="394"/>
    </location>
</feature>
<reference evidence="3 4" key="1">
    <citation type="submission" date="2020-06" db="EMBL/GenBank/DDBJ databases">
        <authorList>
            <person name="Li R."/>
            <person name="Bekaert M."/>
        </authorList>
    </citation>
    <scope>NUCLEOTIDE SEQUENCE [LARGE SCALE GENOMIC DNA]</scope>
    <source>
        <strain evidence="4">wild</strain>
    </source>
</reference>
<dbReference type="EMBL" id="CACVKT020007421">
    <property type="protein sequence ID" value="CAC5407638.1"/>
    <property type="molecule type" value="Genomic_DNA"/>
</dbReference>
<accession>A0A6J8DG67</accession>
<evidence type="ECO:0000313" key="3">
    <source>
        <dbReference type="EMBL" id="CAC5407638.1"/>
    </source>
</evidence>
<dbReference type="PANTHER" id="PTHR21113">
    <property type="entry name" value="AGAP001705-PA"/>
    <property type="match status" value="1"/>
</dbReference>
<dbReference type="PANTHER" id="PTHR21113:SF4">
    <property type="entry name" value="CHITIN-BINDING TYPE-4 DOMAIN-CONTAINING PROTEIN"/>
    <property type="match status" value="1"/>
</dbReference>
<feature type="region of interest" description="Disordered" evidence="1">
    <location>
        <begin position="217"/>
        <end position="346"/>
    </location>
</feature>
<dbReference type="Proteomes" id="UP000507470">
    <property type="component" value="Unassembled WGS sequence"/>
</dbReference>
<evidence type="ECO:0000256" key="2">
    <source>
        <dbReference type="SAM" id="SignalP"/>
    </source>
</evidence>